<dbReference type="RefSeq" id="WP_225265790.1">
    <property type="nucleotide sequence ID" value="NZ_CP084058.1"/>
</dbReference>
<dbReference type="AlphaFoldDB" id="A0A1M4EEJ5"/>
<dbReference type="EMBL" id="LT559118">
    <property type="protein sequence ID" value="SBO97003.1"/>
    <property type="molecule type" value="Genomic_DNA"/>
</dbReference>
<reference evidence="1" key="1">
    <citation type="submission" date="2016-04" db="EMBL/GenBank/DDBJ databases">
        <authorList>
            <person name="Evans L.H."/>
            <person name="Alamgir A."/>
            <person name="Owens N."/>
            <person name="Weber N.D."/>
            <person name="Virtaneva K."/>
            <person name="Barbian K."/>
            <person name="Babar A."/>
            <person name="Rosenke K."/>
        </authorList>
    </citation>
    <scope>NUCLEOTIDE SEQUENCE</scope>
    <source>
        <strain evidence="1">Nono1</strain>
    </source>
</reference>
<proteinExistence type="predicted"/>
<gene>
    <name evidence="1" type="ORF">BN4615_P6519</name>
</gene>
<protein>
    <recommendedName>
        <fullName evidence="2">L-2-amino-thiazoline-4-carboxylic acid hydrolase</fullName>
    </recommendedName>
</protein>
<evidence type="ECO:0008006" key="2">
    <source>
        <dbReference type="Google" id="ProtNLM"/>
    </source>
</evidence>
<organism evidence="1">
    <name type="scientific">Nonomuraea gerenzanensis</name>
    <dbReference type="NCBI Taxonomy" id="93944"/>
    <lineage>
        <taxon>Bacteria</taxon>
        <taxon>Bacillati</taxon>
        <taxon>Actinomycetota</taxon>
        <taxon>Actinomycetes</taxon>
        <taxon>Streptosporangiales</taxon>
        <taxon>Streptosporangiaceae</taxon>
        <taxon>Nonomuraea</taxon>
    </lineage>
</organism>
<dbReference type="InterPro" id="IPR026002">
    <property type="entry name" value="ATC_hydrolase-like"/>
</dbReference>
<sequence>MSADHFRLAEGAADHFRLAEGAYVPDPDRDTTLLLDAFYDHLAATLPEHGLPARLTTSMRARQRELEAANQSMVVDEPARHNLRLTLALAAAHALLRPELGEQTATAVVGAAFLEPLAATMKEGTRAMLDHAPDPFRAMVELSKSREEHAFGTGFVFARPVDDDERYHLDVHRCFYHDVLVAGGAPELTPVMCAFDGNWIEAIEPGRHGFRFERPTTIGTGGTTCPFHFSRTGPAAPA</sequence>
<evidence type="ECO:0000313" key="1">
    <source>
        <dbReference type="EMBL" id="SBO97003.1"/>
    </source>
</evidence>
<dbReference type="Pfam" id="PF14196">
    <property type="entry name" value="ATC_hydrolase"/>
    <property type="match status" value="1"/>
</dbReference>
<name>A0A1M4EEJ5_9ACTN</name>
<accession>A0A1M4EEJ5</accession>